<evidence type="ECO:0000313" key="2">
    <source>
        <dbReference type="Proteomes" id="UP000229329"/>
    </source>
</evidence>
<proteinExistence type="predicted"/>
<dbReference type="EMBL" id="PHHA01000039">
    <property type="protein sequence ID" value="PJG84291.1"/>
    <property type="molecule type" value="Genomic_DNA"/>
</dbReference>
<protein>
    <submittedName>
        <fullName evidence="1">Uncharacterized protein</fullName>
    </submittedName>
</protein>
<accession>A0A2M8RZH3</accession>
<comment type="caution">
    <text evidence="1">The sequence shown here is derived from an EMBL/GenBank/DDBJ whole genome shotgun (WGS) entry which is preliminary data.</text>
</comment>
<reference evidence="1 2" key="1">
    <citation type="submission" date="2017-11" db="EMBL/GenBank/DDBJ databases">
        <title>Reclassification of Bisgaard taxon 7 as Conservatibacter flavescens gen. nov., sp. nov.</title>
        <authorList>
            <person name="Christensen H."/>
        </authorList>
    </citation>
    <scope>NUCLEOTIDE SEQUENCE [LARGE SCALE GENOMIC DNA]</scope>
    <source>
        <strain evidence="1 2">7_4</strain>
    </source>
</reference>
<evidence type="ECO:0000313" key="1">
    <source>
        <dbReference type="EMBL" id="PJG84291.1"/>
    </source>
</evidence>
<gene>
    <name evidence="1" type="ORF">CVP05_12105</name>
</gene>
<name>A0A2M8RZH3_9PAST</name>
<keyword evidence="2" id="KW-1185">Reference proteome</keyword>
<dbReference type="OrthoDB" id="5690431at2"/>
<dbReference type="AlphaFoldDB" id="A0A2M8RZH3"/>
<dbReference type="Proteomes" id="UP000229329">
    <property type="component" value="Unassembled WGS sequence"/>
</dbReference>
<sequence>MNGASDKVYARSYRTERPEIIITKEFPDIVFDRFYTPLVKLILSKESKGSYNTGWQFNPKTKKISDGSLQTFYDGNKMNKAHYSARKTIETLQQTKRMIDDVGGYEVVRLKTLLKLQG</sequence>
<organism evidence="1 2">
    <name type="scientific">Conservatibacter flavescens</name>
    <dbReference type="NCBI Taxonomy" id="28161"/>
    <lineage>
        <taxon>Bacteria</taxon>
        <taxon>Pseudomonadati</taxon>
        <taxon>Pseudomonadota</taxon>
        <taxon>Gammaproteobacteria</taxon>
        <taxon>Pasteurellales</taxon>
        <taxon>Pasteurellaceae</taxon>
        <taxon>Conservatibacter</taxon>
    </lineage>
</organism>
<dbReference type="RefSeq" id="WP_100289821.1">
    <property type="nucleotide sequence ID" value="NZ_PHHA01000039.1"/>
</dbReference>